<keyword evidence="1" id="KW-0472">Membrane</keyword>
<evidence type="ECO:0000256" key="1">
    <source>
        <dbReference type="SAM" id="Phobius"/>
    </source>
</evidence>
<keyword evidence="1" id="KW-0812">Transmembrane</keyword>
<protein>
    <submittedName>
        <fullName evidence="3">Uncharacterized MFS-type transporter</fullName>
    </submittedName>
</protein>
<dbReference type="AlphaFoldDB" id="A0A3B1AG84"/>
<dbReference type="GO" id="GO:0022857">
    <property type="term" value="F:transmembrane transporter activity"/>
    <property type="evidence" value="ECO:0007669"/>
    <property type="project" value="InterPro"/>
</dbReference>
<dbReference type="EMBL" id="UOFT01000056">
    <property type="protein sequence ID" value="VAW97289.1"/>
    <property type="molecule type" value="Genomic_DNA"/>
</dbReference>
<reference evidence="3" key="1">
    <citation type="submission" date="2018-06" db="EMBL/GenBank/DDBJ databases">
        <authorList>
            <person name="Zhirakovskaya E."/>
        </authorList>
    </citation>
    <scope>NUCLEOTIDE SEQUENCE</scope>
</reference>
<dbReference type="InterPro" id="IPR020846">
    <property type="entry name" value="MFS_dom"/>
</dbReference>
<keyword evidence="1" id="KW-1133">Transmembrane helix</keyword>
<feature type="transmembrane region" description="Helical" evidence="1">
    <location>
        <begin position="12"/>
        <end position="39"/>
    </location>
</feature>
<organism evidence="3">
    <name type="scientific">hydrothermal vent metagenome</name>
    <dbReference type="NCBI Taxonomy" id="652676"/>
    <lineage>
        <taxon>unclassified sequences</taxon>
        <taxon>metagenomes</taxon>
        <taxon>ecological metagenomes</taxon>
    </lineage>
</organism>
<dbReference type="Gene3D" id="1.20.1250.20">
    <property type="entry name" value="MFS general substrate transporter like domains"/>
    <property type="match status" value="1"/>
</dbReference>
<accession>A0A3B1AG84</accession>
<name>A0A3B1AG84_9ZZZZ</name>
<evidence type="ECO:0000313" key="3">
    <source>
        <dbReference type="EMBL" id="VAW97289.1"/>
    </source>
</evidence>
<dbReference type="PROSITE" id="PS50850">
    <property type="entry name" value="MFS"/>
    <property type="match status" value="1"/>
</dbReference>
<sequence>MALIWQNLTHHWISTTAFAGSYASIVVIYILISITLSFLKLPNTVETIKEEAVETRPLTVIASQPKFIIGLTCGMLGYGVMSFIMTATPLAMHNNHSFSDTAFVIQWHTLCMFAPSFFTEHLIRRFGIYNIMLVGALLGVRCVAVNLNGTSVPHYWVALALLGISWNFLFIAATTLITETYHAAERSKTQALNDFIIFSTVALSSLSAGALQHNFNWQIVNLGAIPLLAIILTSIIWAKIKLTNTVYCSYHND</sequence>
<feature type="transmembrane region" description="Helical" evidence="1">
    <location>
        <begin position="155"/>
        <end position="179"/>
    </location>
</feature>
<feature type="transmembrane region" description="Helical" evidence="1">
    <location>
        <begin position="217"/>
        <end position="237"/>
    </location>
</feature>
<dbReference type="PANTHER" id="PTHR23534">
    <property type="entry name" value="MFS PERMEASE"/>
    <property type="match status" value="1"/>
</dbReference>
<feature type="domain" description="Major facilitator superfamily (MFS) profile" evidence="2">
    <location>
        <begin position="58"/>
        <end position="253"/>
    </location>
</feature>
<gene>
    <name evidence="3" type="ORF">MNBD_GAMMA23-1812</name>
</gene>
<dbReference type="InterPro" id="IPR036259">
    <property type="entry name" value="MFS_trans_sf"/>
</dbReference>
<dbReference type="PANTHER" id="PTHR23534:SF1">
    <property type="entry name" value="MAJOR FACILITATOR SUPERFAMILY PROTEIN"/>
    <property type="match status" value="1"/>
</dbReference>
<feature type="transmembrane region" description="Helical" evidence="1">
    <location>
        <begin position="191"/>
        <end position="211"/>
    </location>
</feature>
<dbReference type="SUPFAM" id="SSF103473">
    <property type="entry name" value="MFS general substrate transporter"/>
    <property type="match status" value="1"/>
</dbReference>
<evidence type="ECO:0000259" key="2">
    <source>
        <dbReference type="PROSITE" id="PS50850"/>
    </source>
</evidence>
<feature type="transmembrane region" description="Helical" evidence="1">
    <location>
        <begin position="67"/>
        <end position="90"/>
    </location>
</feature>
<proteinExistence type="predicted"/>
<feature type="transmembrane region" description="Helical" evidence="1">
    <location>
        <begin position="102"/>
        <end position="119"/>
    </location>
</feature>
<feature type="transmembrane region" description="Helical" evidence="1">
    <location>
        <begin position="126"/>
        <end position="149"/>
    </location>
</feature>